<comment type="caution">
    <text evidence="3">The sequence shown here is derived from an EMBL/GenBank/DDBJ whole genome shotgun (WGS) entry which is preliminary data.</text>
</comment>
<feature type="coiled-coil region" evidence="1">
    <location>
        <begin position="27"/>
        <end position="90"/>
    </location>
</feature>
<evidence type="ECO:0000313" key="3">
    <source>
        <dbReference type="EMBL" id="KAK6309423.1"/>
    </source>
</evidence>
<feature type="domain" description="TRIM8/14/16/25/29/45/65 coiled-coil region" evidence="2">
    <location>
        <begin position="35"/>
        <end position="92"/>
    </location>
</feature>
<sequence length="107" mass="12759">MDDIKATIQCQLQQRETEKQRQAWDDQQKVQQRFQEREKELKELQQAVESLKSSAQAAVEDSDKIFTELIRSIERRRSEVKELIRAQEKAQLPVTRKPNLGRDYKLF</sequence>
<dbReference type="EMBL" id="JAGTTL010000018">
    <property type="protein sequence ID" value="KAK6309423.1"/>
    <property type="molecule type" value="Genomic_DNA"/>
</dbReference>
<evidence type="ECO:0000313" key="4">
    <source>
        <dbReference type="Proteomes" id="UP001356427"/>
    </source>
</evidence>
<name>A0AAN8QSI7_9TELE</name>
<evidence type="ECO:0000256" key="1">
    <source>
        <dbReference type="SAM" id="Coils"/>
    </source>
</evidence>
<protein>
    <recommendedName>
        <fullName evidence="2">TRIM8/14/16/25/29/45/65 coiled-coil region domain-containing protein</fullName>
    </recommendedName>
</protein>
<keyword evidence="4" id="KW-1185">Reference proteome</keyword>
<dbReference type="AlphaFoldDB" id="A0AAN8QSI7"/>
<reference evidence="3 4" key="1">
    <citation type="submission" date="2021-04" db="EMBL/GenBank/DDBJ databases">
        <authorList>
            <person name="De Guttry C."/>
            <person name="Zahm M."/>
            <person name="Klopp C."/>
            <person name="Cabau C."/>
            <person name="Louis A."/>
            <person name="Berthelot C."/>
            <person name="Parey E."/>
            <person name="Roest Crollius H."/>
            <person name="Montfort J."/>
            <person name="Robinson-Rechavi M."/>
            <person name="Bucao C."/>
            <person name="Bouchez O."/>
            <person name="Gislard M."/>
            <person name="Lluch J."/>
            <person name="Milhes M."/>
            <person name="Lampietro C."/>
            <person name="Lopez Roques C."/>
            <person name="Donnadieu C."/>
            <person name="Braasch I."/>
            <person name="Desvignes T."/>
            <person name="Postlethwait J."/>
            <person name="Bobe J."/>
            <person name="Wedekind C."/>
            <person name="Guiguen Y."/>
        </authorList>
    </citation>
    <scope>NUCLEOTIDE SEQUENCE [LARGE SCALE GENOMIC DNA]</scope>
    <source>
        <strain evidence="3">Cs_M1</strain>
        <tissue evidence="3">Blood</tissue>
    </source>
</reference>
<organism evidence="3 4">
    <name type="scientific">Coregonus suidteri</name>
    <dbReference type="NCBI Taxonomy" id="861788"/>
    <lineage>
        <taxon>Eukaryota</taxon>
        <taxon>Metazoa</taxon>
        <taxon>Chordata</taxon>
        <taxon>Craniata</taxon>
        <taxon>Vertebrata</taxon>
        <taxon>Euteleostomi</taxon>
        <taxon>Actinopterygii</taxon>
        <taxon>Neopterygii</taxon>
        <taxon>Teleostei</taxon>
        <taxon>Protacanthopterygii</taxon>
        <taxon>Salmoniformes</taxon>
        <taxon>Salmonidae</taxon>
        <taxon>Coregoninae</taxon>
        <taxon>Coregonus</taxon>
    </lineage>
</organism>
<keyword evidence="1" id="KW-0175">Coiled coil</keyword>
<dbReference type="InterPro" id="IPR058030">
    <property type="entry name" value="TRIM8/14/16/25/29/45/65_CC"/>
</dbReference>
<accession>A0AAN8QSI7</accession>
<evidence type="ECO:0000259" key="2">
    <source>
        <dbReference type="Pfam" id="PF25600"/>
    </source>
</evidence>
<proteinExistence type="predicted"/>
<gene>
    <name evidence="3" type="ORF">J4Q44_G00208860</name>
</gene>
<dbReference type="Pfam" id="PF25600">
    <property type="entry name" value="TRIM_CC"/>
    <property type="match status" value="1"/>
</dbReference>
<dbReference type="Proteomes" id="UP001356427">
    <property type="component" value="Unassembled WGS sequence"/>
</dbReference>